<dbReference type="OrthoDB" id="2993683at2759"/>
<gene>
    <name evidence="3" type="ORF">MVEN_01396900</name>
</gene>
<feature type="transmembrane region" description="Helical" evidence="2">
    <location>
        <begin position="231"/>
        <end position="254"/>
    </location>
</feature>
<feature type="region of interest" description="Disordered" evidence="1">
    <location>
        <begin position="77"/>
        <end position="106"/>
    </location>
</feature>
<dbReference type="EMBL" id="JACAZI010000011">
    <property type="protein sequence ID" value="KAF7348774.1"/>
    <property type="molecule type" value="Genomic_DNA"/>
</dbReference>
<comment type="caution">
    <text evidence="3">The sequence shown here is derived from an EMBL/GenBank/DDBJ whole genome shotgun (WGS) entry which is preliminary data.</text>
</comment>
<organism evidence="3 4">
    <name type="scientific">Mycena venus</name>
    <dbReference type="NCBI Taxonomy" id="2733690"/>
    <lineage>
        <taxon>Eukaryota</taxon>
        <taxon>Fungi</taxon>
        <taxon>Dikarya</taxon>
        <taxon>Basidiomycota</taxon>
        <taxon>Agaricomycotina</taxon>
        <taxon>Agaricomycetes</taxon>
        <taxon>Agaricomycetidae</taxon>
        <taxon>Agaricales</taxon>
        <taxon>Marasmiineae</taxon>
        <taxon>Mycenaceae</taxon>
        <taxon>Mycena</taxon>
    </lineage>
</organism>
<feature type="compositionally biased region" description="Basic and acidic residues" evidence="1">
    <location>
        <begin position="77"/>
        <end position="89"/>
    </location>
</feature>
<dbReference type="InterPro" id="IPR021840">
    <property type="entry name" value="DUF3433"/>
</dbReference>
<keyword evidence="2" id="KW-0472">Membrane</keyword>
<feature type="transmembrane region" description="Helical" evidence="2">
    <location>
        <begin position="166"/>
        <end position="185"/>
    </location>
</feature>
<dbReference type="Proteomes" id="UP000620124">
    <property type="component" value="Unassembled WGS sequence"/>
</dbReference>
<sequence length="1267" mass="138164">MLASRMRCTGRNGSQLPSAFQNPGNRNSHDVAARQERITLDNTSFMLAHPTTYSYELLDMAQEDVFDAAQLYRETRENRTSSYGVEKDVNSATPATPGRDKWPEDRSPLELPHECGSQNAPRWSPPLLGLLPMSIFGVFLILLIVGLEMFNRHSPYTAPSSGLQFFWTYFPVALLMIVEWIWVAYDLQVKVLVPWASMSRGFSPANEGWLLDYISSNYFVSLWTAIKYRHIVVLLTILGLWGTAIAGIVTTSLFELQTVSHTVERTLTRTTELDYSSFGPSTLTDTTYLNSFLGRQTLATVLRPRWTTNENVVMESFADTSGGALGALSAKTRGYSADLNCTQVIVSYAGNMSIPSVDPEVSAYTFLVDIAGSECQATYNVTDTNTVGNIRFHNTFYYGRVYNHTCPGTSRYSTMLVMVNMTTYPNYVYNSGTAIECSPSFTQNMVTVSVPASSAVPVSASIVPGSSVPLSPPGWNSMLQWINVTNAGLRGGGQSIAFQTDPWSSWSNGAIDDGVCDCDAWFYLVGHGQNVSETQLVDPATLTNASRVTFAGVWSDLAQTLLMMGSATNSEAATIPGEVVINAPQLFARTTSVRIAQAALAVLAAAVFAVYLLRPRTNLPIDPASIAAHAFLLHGSRGEIADFVGDSATMSMEETQAALRYCEFAVQQESRFKILARRTCDGRPQAIHTYGGVAAPWHPPALHPIFKLTLGVLIIATTIALELALRRSVASNGFADLRSNEQSTWTYFPPAFLFLLGVLLSSYTFSLSSLEPFFAMSRAPQVARKSVRYAPAQRTRVGLVFHALRYRSYVGFSCAAIMLTVPFLKITVSGLITTVSVPTQNTTTITQKTAFNTTSILNSDGYSPLHSPDHVLTLSQIPKYDLPLPAWTTSAGAVGQLDLEELGQLVSITTNATVTVPLPVMRSDLEDCTPLTGTNLTLIPPNKLQLPIPATTVPDSKGFFNCLFNGELGYMGAVPENVSITLPASPGWFGQVYQPICGGNVFIYGKTQDGNASAIEDLTVVQCRSYSLKQSTQNVALSYTDHTVAILSIKPETWDTVVVTSFPFNVTLVTGLVDLNYTGDMYEKNASHAFDVFTEMMTMKNASAPLATFLDARVLTKAAQELHTLYWSIYASLNLVVPVNADGAQRVTATVNYMHARMIQATAPTRIMQALLACILLFGLLTAIAGRSMKTALAKPPYSIGATMELLVDSAFVELQGLRRVRREEDLDVLLEPYTFSLGWGRNANRRTRFGVDIASSSVVGGGFTPS</sequence>
<dbReference type="Pfam" id="PF11915">
    <property type="entry name" value="DUF3433"/>
    <property type="match status" value="2"/>
</dbReference>
<evidence type="ECO:0000256" key="1">
    <source>
        <dbReference type="SAM" id="MobiDB-lite"/>
    </source>
</evidence>
<evidence type="ECO:0000313" key="3">
    <source>
        <dbReference type="EMBL" id="KAF7348774.1"/>
    </source>
</evidence>
<accession>A0A8H7CSK0</accession>
<dbReference type="AlphaFoldDB" id="A0A8H7CSK0"/>
<protein>
    <submittedName>
        <fullName evidence="3">TLDc domain-containing protein</fullName>
    </submittedName>
</protein>
<reference evidence="3" key="1">
    <citation type="submission" date="2020-05" db="EMBL/GenBank/DDBJ databases">
        <title>Mycena genomes resolve the evolution of fungal bioluminescence.</title>
        <authorList>
            <person name="Tsai I.J."/>
        </authorList>
    </citation>
    <scope>NUCLEOTIDE SEQUENCE</scope>
    <source>
        <strain evidence="3">CCC161011</strain>
    </source>
</reference>
<proteinExistence type="predicted"/>
<dbReference type="PANTHER" id="PTHR37544">
    <property type="entry name" value="SPRAY-RELATED"/>
    <property type="match status" value="1"/>
</dbReference>
<feature type="compositionally biased region" description="Polar residues" evidence="1">
    <location>
        <begin position="11"/>
        <end position="26"/>
    </location>
</feature>
<feature type="transmembrane region" description="Helical" evidence="2">
    <location>
        <begin position="1167"/>
        <end position="1186"/>
    </location>
</feature>
<feature type="region of interest" description="Disordered" evidence="1">
    <location>
        <begin position="1"/>
        <end position="28"/>
    </location>
</feature>
<keyword evidence="4" id="KW-1185">Reference proteome</keyword>
<keyword evidence="2" id="KW-0812">Transmembrane</keyword>
<dbReference type="PANTHER" id="PTHR37544:SF1">
    <property type="entry name" value="PHOSPHORIBOSYLAMINOIMIDAZOLE-SUCCINOCARBOXAMIDE SYNTHASE"/>
    <property type="match status" value="1"/>
</dbReference>
<evidence type="ECO:0000256" key="2">
    <source>
        <dbReference type="SAM" id="Phobius"/>
    </source>
</evidence>
<evidence type="ECO:0000313" key="4">
    <source>
        <dbReference type="Proteomes" id="UP000620124"/>
    </source>
</evidence>
<feature type="transmembrane region" description="Helical" evidence="2">
    <location>
        <begin position="127"/>
        <end position="146"/>
    </location>
</feature>
<feature type="transmembrane region" description="Helical" evidence="2">
    <location>
        <begin position="705"/>
        <end position="725"/>
    </location>
</feature>
<feature type="transmembrane region" description="Helical" evidence="2">
    <location>
        <begin position="745"/>
        <end position="768"/>
    </location>
</feature>
<name>A0A8H7CSK0_9AGAR</name>
<keyword evidence="2" id="KW-1133">Transmembrane helix</keyword>